<dbReference type="KEGG" id="nnu:104611889"/>
<dbReference type="GO" id="GO:0048544">
    <property type="term" value="P:recognition of pollen"/>
    <property type="evidence" value="ECO:0007669"/>
    <property type="project" value="InterPro"/>
</dbReference>
<dbReference type="PROSITE" id="PS50026">
    <property type="entry name" value="EGF_3"/>
    <property type="match status" value="1"/>
</dbReference>
<keyword evidence="15" id="KW-0325">Glycoprotein</keyword>
<evidence type="ECO:0000256" key="16">
    <source>
        <dbReference type="ARBA" id="ARBA00047899"/>
    </source>
</evidence>
<feature type="binding site" evidence="20">
    <location>
        <position position="528"/>
    </location>
    <ligand>
        <name>ATP</name>
        <dbReference type="ChEBI" id="CHEBI:30616"/>
    </ligand>
</feature>
<comment type="catalytic activity">
    <reaction evidence="16 18">
        <text>L-threonyl-[protein] + ATP = O-phospho-L-threonyl-[protein] + ADP + H(+)</text>
        <dbReference type="Rhea" id="RHEA:46608"/>
        <dbReference type="Rhea" id="RHEA-COMP:11060"/>
        <dbReference type="Rhea" id="RHEA-COMP:11605"/>
        <dbReference type="ChEBI" id="CHEBI:15378"/>
        <dbReference type="ChEBI" id="CHEBI:30013"/>
        <dbReference type="ChEBI" id="CHEBI:30616"/>
        <dbReference type="ChEBI" id="CHEBI:61977"/>
        <dbReference type="ChEBI" id="CHEBI:456216"/>
        <dbReference type="EC" id="2.7.11.1"/>
    </reaction>
</comment>
<dbReference type="RefSeq" id="XP_010277462.1">
    <property type="nucleotide sequence ID" value="XM_010279160.2"/>
</dbReference>
<evidence type="ECO:0000256" key="6">
    <source>
        <dbReference type="ARBA" id="ARBA00022729"/>
    </source>
</evidence>
<dbReference type="PIRSF" id="PIRSF000641">
    <property type="entry name" value="SRK"/>
    <property type="match status" value="1"/>
</dbReference>
<proteinExistence type="inferred from homology"/>
<keyword evidence="12" id="KW-0472">Membrane</keyword>
<dbReference type="eggNOG" id="ENOG502QVP7">
    <property type="taxonomic scope" value="Eukaryota"/>
</dbReference>
<comment type="catalytic activity">
    <reaction evidence="17 18">
        <text>L-seryl-[protein] + ATP = O-phospho-L-seryl-[protein] + ADP + H(+)</text>
        <dbReference type="Rhea" id="RHEA:17989"/>
        <dbReference type="Rhea" id="RHEA-COMP:9863"/>
        <dbReference type="Rhea" id="RHEA-COMP:11604"/>
        <dbReference type="ChEBI" id="CHEBI:15378"/>
        <dbReference type="ChEBI" id="CHEBI:29999"/>
        <dbReference type="ChEBI" id="CHEBI:30616"/>
        <dbReference type="ChEBI" id="CHEBI:83421"/>
        <dbReference type="ChEBI" id="CHEBI:456216"/>
        <dbReference type="EC" id="2.7.11.1"/>
    </reaction>
</comment>
<dbReference type="InterPro" id="IPR011009">
    <property type="entry name" value="Kinase-like_dom_sf"/>
</dbReference>
<dbReference type="PROSITE" id="PS50927">
    <property type="entry name" value="BULB_LECTIN"/>
    <property type="match status" value="1"/>
</dbReference>
<dbReference type="GO" id="GO:0030246">
    <property type="term" value="F:carbohydrate binding"/>
    <property type="evidence" value="ECO:0007669"/>
    <property type="project" value="UniProtKB-KW"/>
</dbReference>
<dbReference type="CDD" id="cd14066">
    <property type="entry name" value="STKc_IRAK"/>
    <property type="match status" value="1"/>
</dbReference>
<dbReference type="PROSITE" id="PS00108">
    <property type="entry name" value="PROTEIN_KINASE_ST"/>
    <property type="match status" value="1"/>
</dbReference>
<evidence type="ECO:0000256" key="20">
    <source>
        <dbReference type="PROSITE-ProRule" id="PRU10141"/>
    </source>
</evidence>
<dbReference type="PROSITE" id="PS00107">
    <property type="entry name" value="PROTEIN_KINASE_ATP"/>
    <property type="match status" value="1"/>
</dbReference>
<dbReference type="FunFam" id="3.30.200.20:FF:000059">
    <property type="entry name" value="S-receptor-like serine/threonine-protein kinase"/>
    <property type="match status" value="1"/>
</dbReference>
<comment type="similarity">
    <text evidence="18">Belongs to the protein kinase superfamily. Ser/Thr protein kinase family.</text>
</comment>
<dbReference type="SUPFAM" id="SSF56112">
    <property type="entry name" value="Protein kinase-like (PK-like)"/>
    <property type="match status" value="1"/>
</dbReference>
<dbReference type="SUPFAM" id="SSF51110">
    <property type="entry name" value="alpha-D-mannose-specific plant lectins"/>
    <property type="match status" value="2"/>
</dbReference>
<dbReference type="SMART" id="SM00108">
    <property type="entry name" value="B_lectin"/>
    <property type="match status" value="1"/>
</dbReference>
<dbReference type="Gene3D" id="1.10.510.10">
    <property type="entry name" value="Transferase(Phosphotransferase) domain 1"/>
    <property type="match status" value="1"/>
</dbReference>
<keyword evidence="11" id="KW-1133">Transmembrane helix</keyword>
<keyword evidence="14" id="KW-0675">Receptor</keyword>
<evidence type="ECO:0000256" key="7">
    <source>
        <dbReference type="ARBA" id="ARBA00022734"/>
    </source>
</evidence>
<evidence type="ECO:0000256" key="1">
    <source>
        <dbReference type="ARBA" id="ARBA00004479"/>
    </source>
</evidence>
<keyword evidence="5" id="KW-0812">Transmembrane</keyword>
<dbReference type="EC" id="2.7.11.1" evidence="18"/>
<reference evidence="22" key="1">
    <citation type="submission" date="2025-08" db="UniProtKB">
        <authorList>
            <consortium name="RefSeq"/>
        </authorList>
    </citation>
    <scope>IDENTIFICATION</scope>
</reference>
<evidence type="ECO:0000313" key="22">
    <source>
        <dbReference type="RefSeq" id="XP_010277462.1"/>
    </source>
</evidence>
<evidence type="ECO:0000256" key="4">
    <source>
        <dbReference type="ARBA" id="ARBA00022679"/>
    </source>
</evidence>
<dbReference type="GO" id="GO:0004672">
    <property type="term" value="F:protein kinase activity"/>
    <property type="evidence" value="ECO:0000318"/>
    <property type="project" value="GO_Central"/>
</dbReference>
<evidence type="ECO:0000256" key="13">
    <source>
        <dbReference type="ARBA" id="ARBA00023157"/>
    </source>
</evidence>
<dbReference type="Gene3D" id="2.90.10.10">
    <property type="entry name" value="Bulb-type lectin domain"/>
    <property type="match status" value="1"/>
</dbReference>
<keyword evidence="4 18" id="KW-0808">Transferase</keyword>
<dbReference type="Pfam" id="PF07714">
    <property type="entry name" value="PK_Tyr_Ser-Thr"/>
    <property type="match status" value="1"/>
</dbReference>
<dbReference type="InterPro" id="IPR000858">
    <property type="entry name" value="S_locus_glycoprot_dom"/>
</dbReference>
<dbReference type="GO" id="GO:0016020">
    <property type="term" value="C:membrane"/>
    <property type="evidence" value="ECO:0007669"/>
    <property type="project" value="UniProtKB-SubCell"/>
</dbReference>
<keyword evidence="21" id="KW-1185">Reference proteome</keyword>
<evidence type="ECO:0000256" key="2">
    <source>
        <dbReference type="ARBA" id="ARBA00022527"/>
    </source>
</evidence>
<dbReference type="GO" id="GO:0005524">
    <property type="term" value="F:ATP binding"/>
    <property type="evidence" value="ECO:0007669"/>
    <property type="project" value="UniProtKB-UniRule"/>
</dbReference>
<dbReference type="Proteomes" id="UP000189703">
    <property type="component" value="Unplaced"/>
</dbReference>
<comment type="subcellular location">
    <subcellularLocation>
        <location evidence="1">Membrane</location>
        <topology evidence="1">Single-pass type I membrane protein</topology>
    </subcellularLocation>
</comment>
<dbReference type="Pfam" id="PF00954">
    <property type="entry name" value="S_locus_glycop"/>
    <property type="match status" value="1"/>
</dbReference>
<dbReference type="CDD" id="cd00028">
    <property type="entry name" value="B_lectin"/>
    <property type="match status" value="1"/>
</dbReference>
<accession>A0A1U8BCB8</accession>
<dbReference type="InterPro" id="IPR000719">
    <property type="entry name" value="Prot_kinase_dom"/>
</dbReference>
<dbReference type="PANTHER" id="PTHR47976:SF62">
    <property type="entry name" value="RECEPTOR-LIKE SERINE_THREONINE-PROTEIN KINASE"/>
    <property type="match status" value="1"/>
</dbReference>
<dbReference type="InterPro" id="IPR008271">
    <property type="entry name" value="Ser/Thr_kinase_AS"/>
</dbReference>
<evidence type="ECO:0000256" key="9">
    <source>
        <dbReference type="ARBA" id="ARBA00022777"/>
    </source>
</evidence>
<dbReference type="InterPro" id="IPR036426">
    <property type="entry name" value="Bulb-type_lectin_dom_sf"/>
</dbReference>
<dbReference type="InterPro" id="IPR001245">
    <property type="entry name" value="Ser-Thr/Tyr_kinase_cat_dom"/>
</dbReference>
<dbReference type="InterPro" id="IPR017441">
    <property type="entry name" value="Protein_kinase_ATP_BS"/>
</dbReference>
<sequence length="792" mass="88767">MAADPTPPVCFLLLLLLIVSYPHGSHAQTTSSNITLGSSITTVNESFWASPSGDFAFGFYSLSTGLFLVGIWFDKIPKKTLVWSANRNHLAPAGSVVALTLTGNLVLSYPNGTIYSIYNGTAARSASMENDGNFVLRNSTSQVIWQSFSFPTDTLLPGQVLVMGQKLYSNANGTFDYSAGKYMLEMQSDGNVVLSAYQFADPGYWDAQTIYMKNVTLIFSQEDAAIRLDNTTGLLKYLTTNAVPSPIQNYYHRATLDGDGNFRLYVLQKGSSDQWKPVWKLFVEPCRVNSVCGMYGFCTSPDNNTASCECLPGYSPLDPSFPSKGCYMEDVPESCGGHPSMVDVTVLEDADIPNSNDFTDYVRLFSATEESCKKAVMGDCYCMAATLVNSVCYMKRTPLLNARRNLPHTTGSKAFIKVPVRVTIPDVDQDGNNWSRASLHTGIITCATLVLLFALVAIYYHPLTQRRNRRKNPSAKAKQLDINLRAFSFQELHEATNEFTDELGRGAFGTVYSGILRIDNKLIEVAVKQLDTVDEQRSKEFVTELRIIGRTHHKNLVRLLGYCEENNHCLLVYELMRNGTLSSFLFKEDKRPNWDQRAEIALGVARGLHYLHEGCDTQIIHCDIKPQNVLLDKNYIPKIADFGLSKLLRKDQTRTSTNVRGTMGYMAPEWLKNAPITTKVDVYSFGVVLLETICCRRHMELNRIEEVIQEGEELILTDWVLSCMRSEKLEMIVKQDAEVLSDFKRFERMAMVSIWCIHPNPALRPSMKMVNQMLEGTIEVGIPPLLMNPETF</sequence>
<dbReference type="SMART" id="SM00220">
    <property type="entry name" value="S_TKc"/>
    <property type="match status" value="1"/>
</dbReference>
<dbReference type="InterPro" id="IPR051343">
    <property type="entry name" value="G-type_lectin_kinases/EP1-like"/>
</dbReference>
<dbReference type="PROSITE" id="PS50011">
    <property type="entry name" value="PROTEIN_KINASE_DOM"/>
    <property type="match status" value="1"/>
</dbReference>
<evidence type="ECO:0000256" key="8">
    <source>
        <dbReference type="ARBA" id="ARBA00022741"/>
    </source>
</evidence>
<keyword evidence="2 18" id="KW-0723">Serine/threonine-protein kinase</keyword>
<keyword evidence="7" id="KW-0430">Lectin</keyword>
<evidence type="ECO:0000256" key="14">
    <source>
        <dbReference type="ARBA" id="ARBA00023170"/>
    </source>
</evidence>
<keyword evidence="13" id="KW-1015">Disulfide bond</keyword>
<dbReference type="GeneID" id="104611889"/>
<name>A0A1U8BCB8_NELNU</name>
<comment type="caution">
    <text evidence="19">Lacks conserved residue(s) required for the propagation of feature annotation.</text>
</comment>
<evidence type="ECO:0000313" key="21">
    <source>
        <dbReference type="Proteomes" id="UP000189703"/>
    </source>
</evidence>
<keyword evidence="10 18" id="KW-0067">ATP-binding</keyword>
<keyword evidence="6" id="KW-0732">Signal</keyword>
<dbReference type="Gene3D" id="3.30.200.20">
    <property type="entry name" value="Phosphorylase Kinase, domain 1"/>
    <property type="match status" value="1"/>
</dbReference>
<keyword evidence="3 19" id="KW-0245">EGF-like domain</keyword>
<evidence type="ECO:0000256" key="3">
    <source>
        <dbReference type="ARBA" id="ARBA00022536"/>
    </source>
</evidence>
<evidence type="ECO:0000256" key="17">
    <source>
        <dbReference type="ARBA" id="ARBA00048679"/>
    </source>
</evidence>
<evidence type="ECO:0000256" key="12">
    <source>
        <dbReference type="ARBA" id="ARBA00023136"/>
    </source>
</evidence>
<evidence type="ECO:0000256" key="5">
    <source>
        <dbReference type="ARBA" id="ARBA00022692"/>
    </source>
</evidence>
<dbReference type="GO" id="GO:0004674">
    <property type="term" value="F:protein serine/threonine kinase activity"/>
    <property type="evidence" value="ECO:0007669"/>
    <property type="project" value="UniProtKB-KW"/>
</dbReference>
<dbReference type="Pfam" id="PF01453">
    <property type="entry name" value="B_lectin"/>
    <property type="match status" value="1"/>
</dbReference>
<gene>
    <name evidence="22" type="primary">LOC104611889</name>
</gene>
<dbReference type="InterPro" id="IPR001480">
    <property type="entry name" value="Bulb-type_lectin_dom"/>
</dbReference>
<evidence type="ECO:0000256" key="19">
    <source>
        <dbReference type="PROSITE-ProRule" id="PRU00076"/>
    </source>
</evidence>
<evidence type="ECO:0000256" key="10">
    <source>
        <dbReference type="ARBA" id="ARBA00022840"/>
    </source>
</evidence>
<evidence type="ECO:0000256" key="11">
    <source>
        <dbReference type="ARBA" id="ARBA00022989"/>
    </source>
</evidence>
<evidence type="ECO:0000256" key="18">
    <source>
        <dbReference type="PIRNR" id="PIRNR000641"/>
    </source>
</evidence>
<dbReference type="InterPro" id="IPR000742">
    <property type="entry name" value="EGF"/>
</dbReference>
<dbReference type="OMA" id="NTASCEC"/>
<dbReference type="OrthoDB" id="5857966at2759"/>
<dbReference type="AlphaFoldDB" id="A0A1U8BCB8"/>
<evidence type="ECO:0000256" key="15">
    <source>
        <dbReference type="ARBA" id="ARBA00023180"/>
    </source>
</evidence>
<keyword evidence="8 18" id="KW-0547">Nucleotide-binding</keyword>
<dbReference type="PANTHER" id="PTHR47976">
    <property type="entry name" value="G-TYPE LECTIN S-RECEPTOR-LIKE SERINE/THREONINE-PROTEIN KINASE SD2-5"/>
    <property type="match status" value="1"/>
</dbReference>
<protein>
    <recommendedName>
        <fullName evidence="18">Receptor-like serine/threonine-protein kinase</fullName>
        <ecNumber evidence="18">2.7.11.1</ecNumber>
    </recommendedName>
</protein>
<dbReference type="FunFam" id="1.10.510.10:FF:000237">
    <property type="entry name" value="G-type lectin S-receptor-like serine/threonine-protein kinase"/>
    <property type="match status" value="1"/>
</dbReference>
<dbReference type="InterPro" id="IPR024171">
    <property type="entry name" value="SRK-like_kinase"/>
</dbReference>
<dbReference type="Gene3D" id="2.90.10.30">
    <property type="match status" value="1"/>
</dbReference>
<keyword evidence="9 18" id="KW-0418">Kinase</keyword>
<organism evidence="21 22">
    <name type="scientific">Nelumbo nucifera</name>
    <name type="common">Sacred lotus</name>
    <dbReference type="NCBI Taxonomy" id="4432"/>
    <lineage>
        <taxon>Eukaryota</taxon>
        <taxon>Viridiplantae</taxon>
        <taxon>Streptophyta</taxon>
        <taxon>Embryophyta</taxon>
        <taxon>Tracheophyta</taxon>
        <taxon>Spermatophyta</taxon>
        <taxon>Magnoliopsida</taxon>
        <taxon>Proteales</taxon>
        <taxon>Nelumbonaceae</taxon>
        <taxon>Nelumbo</taxon>
    </lineage>
</organism>
<dbReference type="FunFam" id="2.90.10.10:FF:000013">
    <property type="entry name" value="G-type lectin S-receptor-like serine/threonine-protein kinase LECRK1"/>
    <property type="match status" value="1"/>
</dbReference>
<dbReference type="GO" id="GO:0106310">
    <property type="term" value="F:protein serine kinase activity"/>
    <property type="evidence" value="ECO:0007669"/>
    <property type="project" value="RHEA"/>
</dbReference>